<dbReference type="WBParaSite" id="MBELARI_LOCUS2997">
    <property type="protein sequence ID" value="MBELARI_LOCUS2997"/>
    <property type="gene ID" value="MBELARI_LOCUS2997"/>
</dbReference>
<dbReference type="GO" id="GO:0035861">
    <property type="term" value="C:site of double-strand break"/>
    <property type="evidence" value="ECO:0007669"/>
    <property type="project" value="TreeGrafter"/>
</dbReference>
<dbReference type="GO" id="GO:0042800">
    <property type="term" value="F:histone H3K4 methyltransferase activity"/>
    <property type="evidence" value="ECO:0007669"/>
    <property type="project" value="TreeGrafter"/>
</dbReference>
<feature type="compositionally biased region" description="Basic and acidic residues" evidence="1">
    <location>
        <begin position="54"/>
        <end position="65"/>
    </location>
</feature>
<dbReference type="GO" id="GO:0003690">
    <property type="term" value="F:double-stranded DNA binding"/>
    <property type="evidence" value="ECO:0007669"/>
    <property type="project" value="TreeGrafter"/>
</dbReference>
<dbReference type="GO" id="GO:0006303">
    <property type="term" value="P:double-strand break repair via nonhomologous end joining"/>
    <property type="evidence" value="ECO:0007669"/>
    <property type="project" value="TreeGrafter"/>
</dbReference>
<organism evidence="3 4">
    <name type="scientific">Mesorhabditis belari</name>
    <dbReference type="NCBI Taxonomy" id="2138241"/>
    <lineage>
        <taxon>Eukaryota</taxon>
        <taxon>Metazoa</taxon>
        <taxon>Ecdysozoa</taxon>
        <taxon>Nematoda</taxon>
        <taxon>Chromadorea</taxon>
        <taxon>Rhabditida</taxon>
        <taxon>Rhabditina</taxon>
        <taxon>Rhabditomorpha</taxon>
        <taxon>Rhabditoidea</taxon>
        <taxon>Rhabditidae</taxon>
        <taxon>Mesorhabditinae</taxon>
        <taxon>Mesorhabditis</taxon>
    </lineage>
</organism>
<dbReference type="Gene3D" id="1.10.10.1450">
    <property type="match status" value="1"/>
</dbReference>
<dbReference type="GO" id="GO:0044774">
    <property type="term" value="P:mitotic DNA integrity checkpoint signaling"/>
    <property type="evidence" value="ECO:0007669"/>
    <property type="project" value="TreeGrafter"/>
</dbReference>
<dbReference type="GO" id="GO:0046975">
    <property type="term" value="F:histone H3K36 methyltransferase activity"/>
    <property type="evidence" value="ECO:0007669"/>
    <property type="project" value="TreeGrafter"/>
</dbReference>
<evidence type="ECO:0000313" key="3">
    <source>
        <dbReference type="Proteomes" id="UP000887575"/>
    </source>
</evidence>
<feature type="domain" description="Mos1 transposase HTH" evidence="2">
    <location>
        <begin position="7"/>
        <end position="54"/>
    </location>
</feature>
<accession>A0AAF3F7U2</accession>
<evidence type="ECO:0000259" key="2">
    <source>
        <dbReference type="Pfam" id="PF17906"/>
    </source>
</evidence>
<dbReference type="GO" id="GO:0000014">
    <property type="term" value="F:single-stranded DNA endodeoxyribonuclease activity"/>
    <property type="evidence" value="ECO:0007669"/>
    <property type="project" value="TreeGrafter"/>
</dbReference>
<keyword evidence="3" id="KW-1185">Reference proteome</keyword>
<dbReference type="GO" id="GO:0015074">
    <property type="term" value="P:DNA integration"/>
    <property type="evidence" value="ECO:0007669"/>
    <property type="project" value="TreeGrafter"/>
</dbReference>
<dbReference type="InterPro" id="IPR041426">
    <property type="entry name" value="Mos1_HTH"/>
</dbReference>
<dbReference type="InterPro" id="IPR052709">
    <property type="entry name" value="Transposase-MT_Hybrid"/>
</dbReference>
<protein>
    <recommendedName>
        <fullName evidence="2">Mos1 transposase HTH domain-containing protein</fullName>
    </recommendedName>
</protein>
<dbReference type="Proteomes" id="UP000887575">
    <property type="component" value="Unassembled WGS sequence"/>
</dbReference>
<sequence length="88" mass="10606">MEDLKYRMRVCLWYDYKQDKTAAESHRDLLRVFGDEALSETQCKRWYRRFKEGDESLEDEPRQGRPELLQNDHPTRNGDLPFLVVLNS</sequence>
<dbReference type="GO" id="GO:0005634">
    <property type="term" value="C:nucleus"/>
    <property type="evidence" value="ECO:0007669"/>
    <property type="project" value="TreeGrafter"/>
</dbReference>
<dbReference type="PANTHER" id="PTHR46060">
    <property type="entry name" value="MARINER MOS1 TRANSPOSASE-LIKE PROTEIN"/>
    <property type="match status" value="1"/>
</dbReference>
<feature type="region of interest" description="Disordered" evidence="1">
    <location>
        <begin position="54"/>
        <end position="80"/>
    </location>
</feature>
<dbReference type="PANTHER" id="PTHR46060:SF2">
    <property type="entry name" value="HISTONE-LYSINE N-METHYLTRANSFERASE SETMAR"/>
    <property type="match status" value="1"/>
</dbReference>
<dbReference type="GO" id="GO:0000729">
    <property type="term" value="P:DNA double-strand break processing"/>
    <property type="evidence" value="ECO:0007669"/>
    <property type="project" value="TreeGrafter"/>
</dbReference>
<dbReference type="GO" id="GO:0000793">
    <property type="term" value="C:condensed chromosome"/>
    <property type="evidence" value="ECO:0007669"/>
    <property type="project" value="TreeGrafter"/>
</dbReference>
<dbReference type="GO" id="GO:0031297">
    <property type="term" value="P:replication fork processing"/>
    <property type="evidence" value="ECO:0007669"/>
    <property type="project" value="TreeGrafter"/>
</dbReference>
<dbReference type="GO" id="GO:0044547">
    <property type="term" value="F:DNA topoisomerase binding"/>
    <property type="evidence" value="ECO:0007669"/>
    <property type="project" value="TreeGrafter"/>
</dbReference>
<dbReference type="Pfam" id="PF17906">
    <property type="entry name" value="HTH_48"/>
    <property type="match status" value="1"/>
</dbReference>
<evidence type="ECO:0000313" key="4">
    <source>
        <dbReference type="WBParaSite" id="MBELARI_LOCUS2997"/>
    </source>
</evidence>
<dbReference type="AlphaFoldDB" id="A0AAF3F7U2"/>
<proteinExistence type="predicted"/>
<evidence type="ECO:0000256" key="1">
    <source>
        <dbReference type="SAM" id="MobiDB-lite"/>
    </source>
</evidence>
<reference evidence="4" key="1">
    <citation type="submission" date="2024-02" db="UniProtKB">
        <authorList>
            <consortium name="WormBaseParasite"/>
        </authorList>
    </citation>
    <scope>IDENTIFICATION</scope>
</reference>
<dbReference type="GO" id="GO:0003697">
    <property type="term" value="F:single-stranded DNA binding"/>
    <property type="evidence" value="ECO:0007669"/>
    <property type="project" value="TreeGrafter"/>
</dbReference>
<name>A0AAF3F7U2_9BILA</name>